<evidence type="ECO:0000313" key="2">
    <source>
        <dbReference type="EMBL" id="EFW20371.1"/>
    </source>
</evidence>
<keyword evidence="3" id="KW-1185">Reference proteome</keyword>
<evidence type="ECO:0000256" key="1">
    <source>
        <dbReference type="SAM" id="MobiDB-lite"/>
    </source>
</evidence>
<organism evidence="3">
    <name type="scientific">Coccidioides posadasii (strain RMSCC 757 / Silveira)</name>
    <name type="common">Valley fever fungus</name>
    <dbReference type="NCBI Taxonomy" id="443226"/>
    <lineage>
        <taxon>Eukaryota</taxon>
        <taxon>Fungi</taxon>
        <taxon>Dikarya</taxon>
        <taxon>Ascomycota</taxon>
        <taxon>Pezizomycotina</taxon>
        <taxon>Eurotiomycetes</taxon>
        <taxon>Eurotiomycetidae</taxon>
        <taxon>Onygenales</taxon>
        <taxon>Onygenaceae</taxon>
        <taxon>Coccidioides</taxon>
    </lineage>
</organism>
<accession>E9D0B8</accession>
<reference evidence="3" key="2">
    <citation type="submission" date="2010-03" db="EMBL/GenBank/DDBJ databases">
        <title>The genome sequence of Coccidioides posadasii strain Silveira.</title>
        <authorList>
            <consortium name="The Broad Institute Genome Sequencing Center for Infectious Disease"/>
            <person name="Neafsey D."/>
            <person name="Orbach M."/>
            <person name="Henn M.R."/>
            <person name="Cole G.T."/>
            <person name="Galgiani J."/>
            <person name="Gardner M.J."/>
            <person name="Kirkland T.N."/>
            <person name="Taylor J.W."/>
            <person name="Young S.K."/>
            <person name="Zeng Q."/>
            <person name="Koehrsen M."/>
            <person name="Alvarado L."/>
            <person name="Berlin A."/>
            <person name="Borenstein D."/>
            <person name="Chapman S.B."/>
            <person name="Chen Z."/>
            <person name="Engels R."/>
            <person name="Freedman E."/>
            <person name="Gellesch M."/>
            <person name="Goldberg J."/>
            <person name="Griggs A."/>
            <person name="Gujja S."/>
            <person name="Heilman E."/>
            <person name="Heiman D."/>
            <person name="Howarth C."/>
            <person name="Jen D."/>
            <person name="Larson L."/>
            <person name="Mehta T."/>
            <person name="Neiman D."/>
            <person name="Park D."/>
            <person name="Pearson M."/>
            <person name="Richards J."/>
            <person name="Roberts A."/>
            <person name="Saif S."/>
            <person name="Shea T."/>
            <person name="Shenoy N."/>
            <person name="Sisk P."/>
            <person name="Stolte C."/>
            <person name="Sykes S."/>
            <person name="Walk T."/>
            <person name="White J."/>
            <person name="Yandava C."/>
            <person name="Haas B."/>
            <person name="Nusbaum C."/>
            <person name="Birren B."/>
        </authorList>
    </citation>
    <scope>NUCLEOTIDE SEQUENCE [LARGE SCALE GENOMIC DNA]</scope>
    <source>
        <strain evidence="3">RMSCC 757 / Silveira</strain>
    </source>
</reference>
<dbReference type="Proteomes" id="UP000002497">
    <property type="component" value="Unassembled WGS sequence"/>
</dbReference>
<reference evidence="3" key="1">
    <citation type="journal article" date="2010" name="Genome Res.">
        <title>Population genomic sequencing of Coccidioides fungi reveals recent hybridization and transposon control.</title>
        <authorList>
            <person name="Neafsey D.E."/>
            <person name="Barker B.M."/>
            <person name="Sharpton T.J."/>
            <person name="Stajich J.E."/>
            <person name="Park D.J."/>
            <person name="Whiston E."/>
            <person name="Hung C.-Y."/>
            <person name="McMahan C."/>
            <person name="White J."/>
            <person name="Sykes S."/>
            <person name="Heiman D."/>
            <person name="Young S."/>
            <person name="Zeng Q."/>
            <person name="Abouelleil A."/>
            <person name="Aftuck L."/>
            <person name="Bessette D."/>
            <person name="Brown A."/>
            <person name="FitzGerald M."/>
            <person name="Lui A."/>
            <person name="Macdonald J.P."/>
            <person name="Priest M."/>
            <person name="Orbach M.J."/>
            <person name="Galgiani J.N."/>
            <person name="Kirkland T.N."/>
            <person name="Cole G.T."/>
            <person name="Birren B.W."/>
            <person name="Henn M.R."/>
            <person name="Taylor J.W."/>
            <person name="Rounsley S.D."/>
        </authorList>
    </citation>
    <scope>NUCLEOTIDE SEQUENCE [LARGE SCALE GENOMIC DNA]</scope>
    <source>
        <strain evidence="3">RMSCC 757 / Silveira</strain>
    </source>
</reference>
<dbReference type="AlphaFoldDB" id="E9D0B8"/>
<name>E9D0B8_COCPS</name>
<dbReference type="EMBL" id="GL636489">
    <property type="protein sequence ID" value="EFW20371.1"/>
    <property type="molecule type" value="Genomic_DNA"/>
</dbReference>
<protein>
    <submittedName>
        <fullName evidence="2">Uncharacterized protein</fullName>
    </submittedName>
</protein>
<dbReference type="VEuPathDB" id="FungiDB:CPSG_03546"/>
<sequence>MMNNDVASSSTSRKGLLKSHNTSDCDTLSSLQNKVSKYLQHKMGCGCGTGSCSCNGPQNCSCPSDTCHCTTCEVNPSSSDDKCFRQSVRKDAPQLFRSWASNRSPTSST</sequence>
<dbReference type="HOGENOM" id="CLU_2183723_0_0_1"/>
<gene>
    <name evidence="2" type="ORF">CPSG_03546</name>
</gene>
<evidence type="ECO:0000313" key="3">
    <source>
        <dbReference type="Proteomes" id="UP000002497"/>
    </source>
</evidence>
<proteinExistence type="predicted"/>
<feature type="region of interest" description="Disordered" evidence="1">
    <location>
        <begin position="1"/>
        <end position="26"/>
    </location>
</feature>